<protein>
    <submittedName>
        <fullName evidence="1">Uncharacterized protein</fullName>
    </submittedName>
</protein>
<dbReference type="EMBL" id="CAJZBQ010000046">
    <property type="protein sequence ID" value="CAG9328878.1"/>
    <property type="molecule type" value="Genomic_DNA"/>
</dbReference>
<dbReference type="Proteomes" id="UP001162131">
    <property type="component" value="Unassembled WGS sequence"/>
</dbReference>
<sequence length="109" mass="12475">MFYCSESSTCQAPTPFGSPTRTASAWIKPTVYAQVQIPDQSDAINPFQRIQFPTQTSATVEIERTLVYRQYAPSEDSSSVVSSYYNYLMTAEEFFSEFEIADEDYEEME</sequence>
<evidence type="ECO:0000313" key="1">
    <source>
        <dbReference type="EMBL" id="CAG9328878.1"/>
    </source>
</evidence>
<keyword evidence="2" id="KW-1185">Reference proteome</keyword>
<proteinExistence type="predicted"/>
<organism evidence="1 2">
    <name type="scientific">Blepharisma stoltei</name>
    <dbReference type="NCBI Taxonomy" id="1481888"/>
    <lineage>
        <taxon>Eukaryota</taxon>
        <taxon>Sar</taxon>
        <taxon>Alveolata</taxon>
        <taxon>Ciliophora</taxon>
        <taxon>Postciliodesmatophora</taxon>
        <taxon>Heterotrichea</taxon>
        <taxon>Heterotrichida</taxon>
        <taxon>Blepharismidae</taxon>
        <taxon>Blepharisma</taxon>
    </lineage>
</organism>
<accession>A0AAU9JS98</accession>
<dbReference type="AlphaFoldDB" id="A0AAU9JS98"/>
<evidence type="ECO:0000313" key="2">
    <source>
        <dbReference type="Proteomes" id="UP001162131"/>
    </source>
</evidence>
<reference evidence="1" key="1">
    <citation type="submission" date="2021-09" db="EMBL/GenBank/DDBJ databases">
        <authorList>
            <consortium name="AG Swart"/>
            <person name="Singh M."/>
            <person name="Singh A."/>
            <person name="Seah K."/>
            <person name="Emmerich C."/>
        </authorList>
    </citation>
    <scope>NUCLEOTIDE SEQUENCE</scope>
    <source>
        <strain evidence="1">ATCC30299</strain>
    </source>
</reference>
<name>A0AAU9JS98_9CILI</name>
<gene>
    <name evidence="1" type="ORF">BSTOLATCC_MIC46941</name>
</gene>
<comment type="caution">
    <text evidence="1">The sequence shown here is derived from an EMBL/GenBank/DDBJ whole genome shotgun (WGS) entry which is preliminary data.</text>
</comment>